<keyword evidence="1" id="KW-0175">Coiled coil</keyword>
<dbReference type="EMBL" id="CP026118">
    <property type="protein sequence ID" value="QAS51181.1"/>
    <property type="molecule type" value="Genomic_DNA"/>
</dbReference>
<proteinExistence type="predicted"/>
<evidence type="ECO:0000313" key="4">
    <source>
        <dbReference type="Proteomes" id="UP000287756"/>
    </source>
</evidence>
<reference evidence="3 4" key="1">
    <citation type="submission" date="2018-01" db="EMBL/GenBank/DDBJ databases">
        <title>The whole genome sequencing and assembly of Halobacillus litoralis ERB031 strain.</title>
        <authorList>
            <person name="Lee S.-J."/>
            <person name="Park M.-K."/>
            <person name="Kim J.-Y."/>
            <person name="Lee Y.-J."/>
            <person name="Yi H."/>
            <person name="Bahn Y.-S."/>
            <person name="Kim J.F."/>
            <person name="Lee D.-W."/>
        </authorList>
    </citation>
    <scope>NUCLEOTIDE SEQUENCE [LARGE SCALE GENOMIC DNA]</scope>
    <source>
        <strain evidence="3 4">ERB 031</strain>
    </source>
</reference>
<sequence>MDRYRLYSTDEMQTLKEKLRLYKEILYFMKSGSVTDDYLLTKMESNDFKFNLEGVMNKMEDYNYEAGEKTKLLSAQLQSVNETVNVLKKDLEAIKDKMDRLQIHDLMEKMNRVIDTQQTSVKQETTSEVDRLKDEITYLKGQIQSAPQQTMPETPVPVQESRQAPARTSEYRKLQNMLQSSRSYTSARNDHYPPMSNRQAGNQSSYYQNQQAANQTSFPNQSMNDGKRKKYNNPQMDMNKNTIIRKKNAEESAQSITDSDNTGENKLQFHYLIKKALENGPMLQKTEEQKNLSKDSAEPTEKVEEKKKEKQEQHSINEENHPSVTNGKENKEPGKKMELSSLFSIFQKRN</sequence>
<feature type="compositionally biased region" description="Polar residues" evidence="2">
    <location>
        <begin position="176"/>
        <end position="187"/>
    </location>
</feature>
<feature type="compositionally biased region" description="Polar residues" evidence="2">
    <location>
        <begin position="196"/>
        <end position="224"/>
    </location>
</feature>
<feature type="compositionally biased region" description="Basic and acidic residues" evidence="2">
    <location>
        <begin position="285"/>
        <end position="321"/>
    </location>
</feature>
<dbReference type="OrthoDB" id="2969927at2"/>
<feature type="region of interest" description="Disordered" evidence="2">
    <location>
        <begin position="285"/>
        <end position="350"/>
    </location>
</feature>
<evidence type="ECO:0000313" key="3">
    <source>
        <dbReference type="EMBL" id="QAS51181.1"/>
    </source>
</evidence>
<dbReference type="KEGG" id="hli:HLI_02645"/>
<dbReference type="RefSeq" id="WP_128522940.1">
    <property type="nucleotide sequence ID" value="NZ_CP026118.1"/>
</dbReference>
<feature type="compositionally biased region" description="Basic and acidic residues" evidence="2">
    <location>
        <begin position="328"/>
        <end position="338"/>
    </location>
</feature>
<evidence type="ECO:0000256" key="2">
    <source>
        <dbReference type="SAM" id="MobiDB-lite"/>
    </source>
</evidence>
<protein>
    <submittedName>
        <fullName evidence="3">Uncharacterized protein</fullName>
    </submittedName>
</protein>
<accession>A0A410M8Y0</accession>
<organism evidence="3 4">
    <name type="scientific">Halobacillus litoralis</name>
    <dbReference type="NCBI Taxonomy" id="45668"/>
    <lineage>
        <taxon>Bacteria</taxon>
        <taxon>Bacillati</taxon>
        <taxon>Bacillota</taxon>
        <taxon>Bacilli</taxon>
        <taxon>Bacillales</taxon>
        <taxon>Bacillaceae</taxon>
        <taxon>Halobacillus</taxon>
    </lineage>
</organism>
<feature type="compositionally biased region" description="Polar residues" evidence="2">
    <location>
        <begin position="142"/>
        <end position="152"/>
    </location>
</feature>
<feature type="coiled-coil region" evidence="1">
    <location>
        <begin position="77"/>
        <end position="142"/>
    </location>
</feature>
<dbReference type="AlphaFoldDB" id="A0A410M8Y0"/>
<evidence type="ECO:0000256" key="1">
    <source>
        <dbReference type="SAM" id="Coils"/>
    </source>
</evidence>
<name>A0A410M8Y0_9BACI</name>
<feature type="region of interest" description="Disordered" evidence="2">
    <location>
        <begin position="142"/>
        <end position="239"/>
    </location>
</feature>
<gene>
    <name evidence="3" type="ORF">HLI_02645</name>
</gene>
<dbReference type="Proteomes" id="UP000287756">
    <property type="component" value="Chromosome"/>
</dbReference>